<dbReference type="InterPro" id="IPR005162">
    <property type="entry name" value="Retrotrans_gag_dom"/>
</dbReference>
<reference evidence="3" key="1">
    <citation type="submission" date="2019-12" db="EMBL/GenBank/DDBJ databases">
        <title>Genome sequencing and annotation of Brassica cretica.</title>
        <authorList>
            <person name="Studholme D.J."/>
            <person name="Sarris P."/>
        </authorList>
    </citation>
    <scope>NUCLEOTIDE SEQUENCE</scope>
    <source>
        <strain evidence="3">PFS-109/04</strain>
        <tissue evidence="3">Leaf</tissue>
    </source>
</reference>
<name>A0A8S9QRX7_BRACR</name>
<organism evidence="3 4">
    <name type="scientific">Brassica cretica</name>
    <name type="common">Mustard</name>
    <dbReference type="NCBI Taxonomy" id="69181"/>
    <lineage>
        <taxon>Eukaryota</taxon>
        <taxon>Viridiplantae</taxon>
        <taxon>Streptophyta</taxon>
        <taxon>Embryophyta</taxon>
        <taxon>Tracheophyta</taxon>
        <taxon>Spermatophyta</taxon>
        <taxon>Magnoliopsida</taxon>
        <taxon>eudicotyledons</taxon>
        <taxon>Gunneridae</taxon>
        <taxon>Pentapetalae</taxon>
        <taxon>rosids</taxon>
        <taxon>malvids</taxon>
        <taxon>Brassicales</taxon>
        <taxon>Brassicaceae</taxon>
        <taxon>Brassiceae</taxon>
        <taxon>Brassica</taxon>
    </lineage>
</organism>
<protein>
    <recommendedName>
        <fullName evidence="2">Retrotransposon gag domain-containing protein</fullName>
    </recommendedName>
</protein>
<dbReference type="EMBL" id="QGKX02000996">
    <property type="protein sequence ID" value="KAF3553129.1"/>
    <property type="molecule type" value="Genomic_DNA"/>
</dbReference>
<proteinExistence type="predicted"/>
<dbReference type="AlphaFoldDB" id="A0A8S9QRX7"/>
<feature type="region of interest" description="Disordered" evidence="1">
    <location>
        <begin position="1"/>
        <end position="27"/>
    </location>
</feature>
<sequence>MKKGFMGFSKKEPAESRTIRKSRREESIDTLQETAIDSVNQKSIDNSKTPSIDITCEKAEKVEVLIVERDDFDLKPTYIKLMRQRTFHDFPHEQPINHINMFEELVLFIFNEVPEDHYFCKLFPYTLAGDATHWFKKLPPGSLTSWNDMRDAFLNKFLYDAAANL</sequence>
<accession>A0A8S9QRX7</accession>
<gene>
    <name evidence="3" type="ORF">F2Q69_00013053</name>
</gene>
<feature type="compositionally biased region" description="Basic and acidic residues" evidence="1">
    <location>
        <begin position="9"/>
        <end position="27"/>
    </location>
</feature>
<feature type="domain" description="Retrotransposon gag" evidence="2">
    <location>
        <begin position="121"/>
        <end position="160"/>
    </location>
</feature>
<evidence type="ECO:0000313" key="3">
    <source>
        <dbReference type="EMBL" id="KAF3553129.1"/>
    </source>
</evidence>
<dbReference type="PANTHER" id="PTHR33223">
    <property type="entry name" value="CCHC-TYPE DOMAIN-CONTAINING PROTEIN"/>
    <property type="match status" value="1"/>
</dbReference>
<evidence type="ECO:0000259" key="2">
    <source>
        <dbReference type="Pfam" id="PF03732"/>
    </source>
</evidence>
<dbReference type="PANTHER" id="PTHR33223:SF11">
    <property type="entry name" value="ELEMENT PROTEIN, PUTATIVE-RELATED"/>
    <property type="match status" value="1"/>
</dbReference>
<dbReference type="Proteomes" id="UP000712600">
    <property type="component" value="Unassembled WGS sequence"/>
</dbReference>
<dbReference type="Pfam" id="PF03732">
    <property type="entry name" value="Retrotrans_gag"/>
    <property type="match status" value="1"/>
</dbReference>
<evidence type="ECO:0000313" key="4">
    <source>
        <dbReference type="Proteomes" id="UP000712600"/>
    </source>
</evidence>
<comment type="caution">
    <text evidence="3">The sequence shown here is derived from an EMBL/GenBank/DDBJ whole genome shotgun (WGS) entry which is preliminary data.</text>
</comment>
<evidence type="ECO:0000256" key="1">
    <source>
        <dbReference type="SAM" id="MobiDB-lite"/>
    </source>
</evidence>